<feature type="domain" description="Helix-turn-helix" evidence="1">
    <location>
        <begin position="40"/>
        <end position="90"/>
    </location>
</feature>
<sequence length="98" mass="10808">MTRNAPAPHLAVVDAALVQAIAAQVADELRPALAQAPRQWLTPEEAADYLKVTAQKLADLGYLKEGPRFRKVGRLIRYSHTDLNSWLDQGTVETRDSA</sequence>
<dbReference type="RefSeq" id="WP_096500810.1">
    <property type="nucleotide sequence ID" value="NZ_AP018165.1"/>
</dbReference>
<reference evidence="3" key="1">
    <citation type="journal article" date="2017" name="Genome Announc.">
        <title>Complete Genome Sequence of Mycobacterium stephanolepidis.</title>
        <authorList>
            <person name="Fukano H."/>
            <person name="Yoshida M."/>
            <person name="Katayama Y."/>
            <person name="Omatsu T."/>
            <person name="Mizutani T."/>
            <person name="Kurata O."/>
            <person name="Wada S."/>
            <person name="Hoshino Y."/>
        </authorList>
    </citation>
    <scope>NUCLEOTIDE SEQUENCE [LARGE SCALE GENOMIC DNA]</scope>
    <source>
        <strain evidence="3">NJB0901</strain>
    </source>
</reference>
<dbReference type="Pfam" id="PF12728">
    <property type="entry name" value="HTH_17"/>
    <property type="match status" value="1"/>
</dbReference>
<accession>A0A1Z4EWG2</accession>
<keyword evidence="3" id="KW-1185">Reference proteome</keyword>
<dbReference type="EMBL" id="AP018165">
    <property type="protein sequence ID" value="BAX97298.1"/>
    <property type="molecule type" value="Genomic_DNA"/>
</dbReference>
<dbReference type="OrthoDB" id="5524782at2"/>
<evidence type="ECO:0000313" key="2">
    <source>
        <dbReference type="EMBL" id="BAX97298.1"/>
    </source>
</evidence>
<dbReference type="AlphaFoldDB" id="A0A1Z4EWG2"/>
<evidence type="ECO:0000259" key="1">
    <source>
        <dbReference type="Pfam" id="PF12728"/>
    </source>
</evidence>
<reference evidence="2 3" key="2">
    <citation type="journal article" date="2017" name="Int. J. Syst. Evol. Microbiol.">
        <title>Mycobacterium stephanolepidis sp. nov., a rapidly growing species related to Mycobacterium chelonae, isolated from marine teleost fish, Stephanolepis cirrhifer.</title>
        <authorList>
            <person name="Fukano H."/>
            <person name="Wada S."/>
            <person name="Kurata O."/>
            <person name="Katayama K."/>
            <person name="Fujiwara N."/>
            <person name="Hoshino Y."/>
        </authorList>
    </citation>
    <scope>NUCLEOTIDE SEQUENCE [LARGE SCALE GENOMIC DNA]</scope>
    <source>
        <strain evidence="2 3">NJB0901</strain>
    </source>
</reference>
<protein>
    <recommendedName>
        <fullName evidence="1">Helix-turn-helix domain-containing protein</fullName>
    </recommendedName>
</protein>
<name>A0A1Z4EWG2_9MYCO</name>
<dbReference type="Proteomes" id="UP000217954">
    <property type="component" value="Chromosome"/>
</dbReference>
<organism evidence="2 3">
    <name type="scientific">[Mycobacterium] stephanolepidis</name>
    <dbReference type="NCBI Taxonomy" id="1520670"/>
    <lineage>
        <taxon>Bacteria</taxon>
        <taxon>Bacillati</taxon>
        <taxon>Actinomycetota</taxon>
        <taxon>Actinomycetes</taxon>
        <taxon>Mycobacteriales</taxon>
        <taxon>Mycobacteriaceae</taxon>
        <taxon>Mycobacteroides</taxon>
    </lineage>
</organism>
<evidence type="ECO:0000313" key="3">
    <source>
        <dbReference type="Proteomes" id="UP000217954"/>
    </source>
</evidence>
<gene>
    <name evidence="2" type="ORF">MSTE_01982</name>
</gene>
<dbReference type="KEGG" id="mste:MSTE_01982"/>
<dbReference type="InterPro" id="IPR041657">
    <property type="entry name" value="HTH_17"/>
</dbReference>
<proteinExistence type="predicted"/>